<organism evidence="2 3">
    <name type="scientific">Sesamum alatum</name>
    <dbReference type="NCBI Taxonomy" id="300844"/>
    <lineage>
        <taxon>Eukaryota</taxon>
        <taxon>Viridiplantae</taxon>
        <taxon>Streptophyta</taxon>
        <taxon>Embryophyta</taxon>
        <taxon>Tracheophyta</taxon>
        <taxon>Spermatophyta</taxon>
        <taxon>Magnoliopsida</taxon>
        <taxon>eudicotyledons</taxon>
        <taxon>Gunneridae</taxon>
        <taxon>Pentapetalae</taxon>
        <taxon>asterids</taxon>
        <taxon>lamiids</taxon>
        <taxon>Lamiales</taxon>
        <taxon>Pedaliaceae</taxon>
        <taxon>Sesamum</taxon>
    </lineage>
</organism>
<evidence type="ECO:0000313" key="3">
    <source>
        <dbReference type="Proteomes" id="UP001293254"/>
    </source>
</evidence>
<name>A0AAE1YXI6_9LAMI</name>
<evidence type="ECO:0000313" key="2">
    <source>
        <dbReference type="EMBL" id="KAK4438460.1"/>
    </source>
</evidence>
<accession>A0AAE1YXI6</accession>
<dbReference type="EMBL" id="JACGWO010000001">
    <property type="protein sequence ID" value="KAK4438460.1"/>
    <property type="molecule type" value="Genomic_DNA"/>
</dbReference>
<comment type="caution">
    <text evidence="2">The sequence shown here is derived from an EMBL/GenBank/DDBJ whole genome shotgun (WGS) entry which is preliminary data.</text>
</comment>
<reference evidence="2" key="1">
    <citation type="submission" date="2020-06" db="EMBL/GenBank/DDBJ databases">
        <authorList>
            <person name="Li T."/>
            <person name="Hu X."/>
            <person name="Zhang T."/>
            <person name="Song X."/>
            <person name="Zhang H."/>
            <person name="Dai N."/>
            <person name="Sheng W."/>
            <person name="Hou X."/>
            <person name="Wei L."/>
        </authorList>
    </citation>
    <scope>NUCLEOTIDE SEQUENCE</scope>
    <source>
        <strain evidence="2">3651</strain>
        <tissue evidence="2">Leaf</tissue>
    </source>
</reference>
<feature type="compositionally biased region" description="Basic and acidic residues" evidence="1">
    <location>
        <begin position="133"/>
        <end position="153"/>
    </location>
</feature>
<reference evidence="2" key="2">
    <citation type="journal article" date="2024" name="Plant">
        <title>Genomic evolution and insights into agronomic trait innovations of Sesamum species.</title>
        <authorList>
            <person name="Miao H."/>
            <person name="Wang L."/>
            <person name="Qu L."/>
            <person name="Liu H."/>
            <person name="Sun Y."/>
            <person name="Le M."/>
            <person name="Wang Q."/>
            <person name="Wei S."/>
            <person name="Zheng Y."/>
            <person name="Lin W."/>
            <person name="Duan Y."/>
            <person name="Cao H."/>
            <person name="Xiong S."/>
            <person name="Wang X."/>
            <person name="Wei L."/>
            <person name="Li C."/>
            <person name="Ma Q."/>
            <person name="Ju M."/>
            <person name="Zhao R."/>
            <person name="Li G."/>
            <person name="Mu C."/>
            <person name="Tian Q."/>
            <person name="Mei H."/>
            <person name="Zhang T."/>
            <person name="Gao T."/>
            <person name="Zhang H."/>
        </authorList>
    </citation>
    <scope>NUCLEOTIDE SEQUENCE</scope>
    <source>
        <strain evidence="2">3651</strain>
    </source>
</reference>
<evidence type="ECO:0000256" key="1">
    <source>
        <dbReference type="SAM" id="MobiDB-lite"/>
    </source>
</evidence>
<keyword evidence="3" id="KW-1185">Reference proteome</keyword>
<feature type="region of interest" description="Disordered" evidence="1">
    <location>
        <begin position="35"/>
        <end position="153"/>
    </location>
</feature>
<gene>
    <name evidence="2" type="ORF">Salat_0180300</name>
</gene>
<sequence length="153" mass="15681">MMFYPFADSPIMNARIARLSRALMDGPAPVVAARSFEAEDSVAQGGDPPGGSSGHPTVNPPAPTEVAGNVTSMVAAPPEGAVVLGANTDASGSKEAEVAALGGGDEGPSKKCRRKGKKHRSKGSSKSSKRNKSRSELRAAKDAAEEAEKHEAL</sequence>
<dbReference type="AlphaFoldDB" id="A0AAE1YXI6"/>
<proteinExistence type="predicted"/>
<feature type="compositionally biased region" description="Basic residues" evidence="1">
    <location>
        <begin position="110"/>
        <end position="132"/>
    </location>
</feature>
<dbReference type="Proteomes" id="UP001293254">
    <property type="component" value="Unassembled WGS sequence"/>
</dbReference>
<protein>
    <submittedName>
        <fullName evidence="2">Uncharacterized protein</fullName>
    </submittedName>
</protein>